<comment type="caution">
    <text evidence="2">The sequence shown here is derived from an EMBL/GenBank/DDBJ whole genome shotgun (WGS) entry which is preliminary data.</text>
</comment>
<gene>
    <name evidence="2" type="ORF">AALT52_00830</name>
</gene>
<protein>
    <submittedName>
        <fullName evidence="2">Primase C-terminal domain-containing protein</fullName>
    </submittedName>
</protein>
<name>A0ABV4DNW5_9LACO</name>
<sequence length="480" mass="55510">MEKIYSLIVGSGLRDFKYFNSHLKPVGYSEENKGAIFGFRDKETLKLGRGVIMTSLEALTDSWSEYSHWTPNVYCYGKKQADGTVTGYSENNLRQINTFVIDIDDKETEWTEILLQGLDSGFMPTMILETVKGYQVYFVLDNPAFVTKHTNFKVVKVAKRISANLRRLYANQFNVDTGCNDFGIFRIPRKDNVLYFDENNCYSFDEWLQWSYKQEDSLSDKGAMKLIRPKNINRQIDEPWFDLLLHKGNIRGQKGMLGRNNAILTLALAYFSSGKTKENCEYNLYQFNDRLTAPLKFSEVQRIINSAYSGKYKAAQREYIVELLQTWVDDSLKENDLFSRRSGWYKFAKNRSERKYSHYAESENDLLDYLRKNCSVDKPYLSCTNKELMSELGISKTTFRVLRQRLVNKISVKTTRGRFGSTKITLIALVVIGLISKKRDVKDDYISRISDLLDIDSTLKDLGAVQPRAKQTEFLNVNSS</sequence>
<organism evidence="2 3">
    <name type="scientific">Ligilactobacillus faecis</name>
    <dbReference type="NCBI Taxonomy" id="762833"/>
    <lineage>
        <taxon>Bacteria</taxon>
        <taxon>Bacillati</taxon>
        <taxon>Bacillota</taxon>
        <taxon>Bacilli</taxon>
        <taxon>Lactobacillales</taxon>
        <taxon>Lactobacillaceae</taxon>
        <taxon>Ligilactobacillus</taxon>
    </lineage>
</organism>
<dbReference type="RefSeq" id="WP_369940076.1">
    <property type="nucleotide sequence ID" value="NZ_JBCLUF010000002.1"/>
</dbReference>
<accession>A0ABV4DNW5</accession>
<dbReference type="InterPro" id="IPR014820">
    <property type="entry name" value="PriCT_1"/>
</dbReference>
<proteinExistence type="predicted"/>
<evidence type="ECO:0000313" key="2">
    <source>
        <dbReference type="EMBL" id="MEY8661442.1"/>
    </source>
</evidence>
<keyword evidence="3" id="KW-1185">Reference proteome</keyword>
<feature type="domain" description="Primase C-terminal 1" evidence="1">
    <location>
        <begin position="253"/>
        <end position="312"/>
    </location>
</feature>
<reference evidence="2 3" key="1">
    <citation type="submission" date="2024-03" db="EMBL/GenBank/DDBJ databases">
        <title>Mouse gut bacterial collection (mGBC) of GemPharmatech.</title>
        <authorList>
            <person name="He Y."/>
            <person name="Dong L."/>
            <person name="Wu D."/>
            <person name="Gao X."/>
            <person name="Lin Z."/>
        </authorList>
    </citation>
    <scope>NUCLEOTIDE SEQUENCE [LARGE SCALE GENOMIC DNA]</scope>
    <source>
        <strain evidence="2 3">15-30</strain>
    </source>
</reference>
<dbReference type="EMBL" id="JBCLUF010000002">
    <property type="protein sequence ID" value="MEY8661442.1"/>
    <property type="molecule type" value="Genomic_DNA"/>
</dbReference>
<evidence type="ECO:0000313" key="3">
    <source>
        <dbReference type="Proteomes" id="UP001565236"/>
    </source>
</evidence>
<dbReference type="Proteomes" id="UP001565236">
    <property type="component" value="Unassembled WGS sequence"/>
</dbReference>
<dbReference type="Pfam" id="PF08708">
    <property type="entry name" value="PriCT_1"/>
    <property type="match status" value="1"/>
</dbReference>
<evidence type="ECO:0000259" key="1">
    <source>
        <dbReference type="Pfam" id="PF08708"/>
    </source>
</evidence>